<organism evidence="2 3">
    <name type="scientific">Massilia agilis</name>
    <dbReference type="NCBI Taxonomy" id="1811226"/>
    <lineage>
        <taxon>Bacteria</taxon>
        <taxon>Pseudomonadati</taxon>
        <taxon>Pseudomonadota</taxon>
        <taxon>Betaproteobacteria</taxon>
        <taxon>Burkholderiales</taxon>
        <taxon>Oxalobacteraceae</taxon>
        <taxon>Telluria group</taxon>
        <taxon>Massilia</taxon>
    </lineage>
</organism>
<dbReference type="Pfam" id="PF08808">
    <property type="entry name" value="RES"/>
    <property type="match status" value="1"/>
</dbReference>
<keyword evidence="3" id="KW-1185">Reference proteome</keyword>
<dbReference type="EMBL" id="JANUHB010000001">
    <property type="protein sequence ID" value="MCS0807075.1"/>
    <property type="molecule type" value="Genomic_DNA"/>
</dbReference>
<accession>A0ABT2D708</accession>
<proteinExistence type="predicted"/>
<protein>
    <submittedName>
        <fullName evidence="2">RES family NAD+ phosphorylase</fullName>
    </submittedName>
</protein>
<dbReference type="SMART" id="SM00953">
    <property type="entry name" value="RES"/>
    <property type="match status" value="1"/>
</dbReference>
<dbReference type="InterPro" id="IPR014914">
    <property type="entry name" value="RES_dom"/>
</dbReference>
<evidence type="ECO:0000313" key="3">
    <source>
        <dbReference type="Proteomes" id="UP001206126"/>
    </source>
</evidence>
<evidence type="ECO:0000259" key="1">
    <source>
        <dbReference type="SMART" id="SM00953"/>
    </source>
</evidence>
<comment type="caution">
    <text evidence="2">The sequence shown here is derived from an EMBL/GenBank/DDBJ whole genome shotgun (WGS) entry which is preliminary data.</text>
</comment>
<name>A0ABT2D708_9BURK</name>
<gene>
    <name evidence="2" type="ORF">NX774_03980</name>
</gene>
<dbReference type="Proteomes" id="UP001206126">
    <property type="component" value="Unassembled WGS sequence"/>
</dbReference>
<feature type="domain" description="RES" evidence="1">
    <location>
        <begin position="14"/>
        <end position="139"/>
    </location>
</feature>
<dbReference type="RefSeq" id="WP_258820858.1">
    <property type="nucleotide sequence ID" value="NZ_JANUHB010000001.1"/>
</dbReference>
<evidence type="ECO:0000313" key="2">
    <source>
        <dbReference type="EMBL" id="MCS0807075.1"/>
    </source>
</evidence>
<sequence length="152" mass="16827">MRSWRIAIEEAALDRSCKGAQESGGHWHRPGVPALYAATTAELGVLEKFVHADEGEQNLVLVAIDLPDDPSFGLDVPAHKLPPGWNALPGSQPAAEFGTRFLQSASHLYMRVPSVIVHEGVNLVINPLHPAYDRVRLEVVRPFSFDPRMFKR</sequence>
<reference evidence="2 3" key="1">
    <citation type="submission" date="2022-08" db="EMBL/GenBank/DDBJ databases">
        <title>Reclassification of Massilia species as members of the genera Telluria, Duganella, Pseudoduganella, Mokoshia gen. nov. and Zemynaea gen. nov. using orthogonal and non-orthogonal genome-based approaches.</title>
        <authorList>
            <person name="Bowman J.P."/>
        </authorList>
    </citation>
    <scope>NUCLEOTIDE SEQUENCE [LARGE SCALE GENOMIC DNA]</scope>
    <source>
        <strain evidence="2 3">JCM 31605</strain>
    </source>
</reference>